<keyword evidence="3" id="KW-0731">Sigma factor</keyword>
<reference evidence="7 8" key="1">
    <citation type="submission" date="2018-03" db="EMBL/GenBank/DDBJ databases">
        <title>The draft genome of Sphingosinicella sp. GL-C-18.</title>
        <authorList>
            <person name="Liu L."/>
            <person name="Li L."/>
            <person name="Liang L."/>
            <person name="Zhang X."/>
            <person name="Wang T."/>
        </authorList>
    </citation>
    <scope>NUCLEOTIDE SEQUENCE [LARGE SCALE GENOMIC DNA]</scope>
    <source>
        <strain evidence="7 8">GL-C-18</strain>
    </source>
</reference>
<evidence type="ECO:0000313" key="7">
    <source>
        <dbReference type="EMBL" id="PSJ38619.1"/>
    </source>
</evidence>
<feature type="domain" description="RNA polymerase sigma-70 region 2" evidence="5">
    <location>
        <begin position="19"/>
        <end position="74"/>
    </location>
</feature>
<keyword evidence="4" id="KW-0804">Transcription</keyword>
<comment type="similarity">
    <text evidence="1">Belongs to the sigma-70 factor family. ECF subfamily.</text>
</comment>
<dbReference type="InterPro" id="IPR039425">
    <property type="entry name" value="RNA_pol_sigma-70-like"/>
</dbReference>
<dbReference type="EMBL" id="PXYI01000006">
    <property type="protein sequence ID" value="PSJ38619.1"/>
    <property type="molecule type" value="Genomic_DNA"/>
</dbReference>
<dbReference type="InterPro" id="IPR014284">
    <property type="entry name" value="RNA_pol_sigma-70_dom"/>
</dbReference>
<dbReference type="RefSeq" id="WP_106514642.1">
    <property type="nucleotide sequence ID" value="NZ_PXYI01000006.1"/>
</dbReference>
<dbReference type="Gene3D" id="1.10.1740.10">
    <property type="match status" value="1"/>
</dbReference>
<feature type="domain" description="RNA polymerase sigma factor 70 region 4 type 2" evidence="6">
    <location>
        <begin position="107"/>
        <end position="157"/>
    </location>
</feature>
<proteinExistence type="inferred from homology"/>
<dbReference type="GO" id="GO:0006352">
    <property type="term" value="P:DNA-templated transcription initiation"/>
    <property type="evidence" value="ECO:0007669"/>
    <property type="project" value="InterPro"/>
</dbReference>
<keyword evidence="2" id="KW-0805">Transcription regulation</keyword>
<dbReference type="SUPFAM" id="SSF88659">
    <property type="entry name" value="Sigma3 and sigma4 domains of RNA polymerase sigma factors"/>
    <property type="match status" value="1"/>
</dbReference>
<dbReference type="GO" id="GO:0016987">
    <property type="term" value="F:sigma factor activity"/>
    <property type="evidence" value="ECO:0007669"/>
    <property type="project" value="UniProtKB-KW"/>
</dbReference>
<dbReference type="PANTHER" id="PTHR43133">
    <property type="entry name" value="RNA POLYMERASE ECF-TYPE SIGMA FACTO"/>
    <property type="match status" value="1"/>
</dbReference>
<dbReference type="InterPro" id="IPR036388">
    <property type="entry name" value="WH-like_DNA-bd_sf"/>
</dbReference>
<evidence type="ECO:0000256" key="1">
    <source>
        <dbReference type="ARBA" id="ARBA00010641"/>
    </source>
</evidence>
<dbReference type="GO" id="GO:0003677">
    <property type="term" value="F:DNA binding"/>
    <property type="evidence" value="ECO:0007669"/>
    <property type="project" value="InterPro"/>
</dbReference>
<dbReference type="Pfam" id="PF04542">
    <property type="entry name" value="Sigma70_r2"/>
    <property type="match status" value="1"/>
</dbReference>
<keyword evidence="8" id="KW-1185">Reference proteome</keyword>
<dbReference type="InterPro" id="IPR013324">
    <property type="entry name" value="RNA_pol_sigma_r3/r4-like"/>
</dbReference>
<accession>A0A2P7QKW6</accession>
<gene>
    <name evidence="7" type="ORF">C7I55_19335</name>
</gene>
<dbReference type="SUPFAM" id="SSF88946">
    <property type="entry name" value="Sigma2 domain of RNA polymerase sigma factors"/>
    <property type="match status" value="1"/>
</dbReference>
<evidence type="ECO:0000256" key="2">
    <source>
        <dbReference type="ARBA" id="ARBA00023015"/>
    </source>
</evidence>
<evidence type="ECO:0000256" key="4">
    <source>
        <dbReference type="ARBA" id="ARBA00023163"/>
    </source>
</evidence>
<dbReference type="Pfam" id="PF08281">
    <property type="entry name" value="Sigma70_r4_2"/>
    <property type="match status" value="1"/>
</dbReference>
<name>A0A2P7QKW6_9SPHN</name>
<dbReference type="InterPro" id="IPR007627">
    <property type="entry name" value="RNA_pol_sigma70_r2"/>
</dbReference>
<evidence type="ECO:0000259" key="5">
    <source>
        <dbReference type="Pfam" id="PF04542"/>
    </source>
</evidence>
<evidence type="ECO:0000313" key="8">
    <source>
        <dbReference type="Proteomes" id="UP000241167"/>
    </source>
</evidence>
<dbReference type="InterPro" id="IPR013325">
    <property type="entry name" value="RNA_pol_sigma_r2"/>
</dbReference>
<dbReference type="Gene3D" id="1.10.10.10">
    <property type="entry name" value="Winged helix-like DNA-binding domain superfamily/Winged helix DNA-binding domain"/>
    <property type="match status" value="1"/>
</dbReference>
<dbReference type="InterPro" id="IPR013249">
    <property type="entry name" value="RNA_pol_sigma70_r4_t2"/>
</dbReference>
<dbReference type="AlphaFoldDB" id="A0A2P7QKW6"/>
<dbReference type="PANTHER" id="PTHR43133:SF45">
    <property type="entry name" value="RNA POLYMERASE ECF-TYPE SIGMA FACTOR"/>
    <property type="match status" value="1"/>
</dbReference>
<dbReference type="Proteomes" id="UP000241167">
    <property type="component" value="Unassembled WGS sequence"/>
</dbReference>
<organism evidence="7 8">
    <name type="scientific">Allosphingosinicella deserti</name>
    <dbReference type="NCBI Taxonomy" id="2116704"/>
    <lineage>
        <taxon>Bacteria</taxon>
        <taxon>Pseudomonadati</taxon>
        <taxon>Pseudomonadota</taxon>
        <taxon>Alphaproteobacteria</taxon>
        <taxon>Sphingomonadales</taxon>
        <taxon>Sphingomonadaceae</taxon>
        <taxon>Allosphingosinicella</taxon>
    </lineage>
</organism>
<evidence type="ECO:0000259" key="6">
    <source>
        <dbReference type="Pfam" id="PF08281"/>
    </source>
</evidence>
<comment type="caution">
    <text evidence="7">The sequence shown here is derived from an EMBL/GenBank/DDBJ whole genome shotgun (WGS) entry which is preliminary data.</text>
</comment>
<sequence>MNPSETKFADWMRVHLGILQRISRAFADPADQHDLLQELMIAVWKAAPAYRGDAAAATFVYRVAHNRALTWRRRWGRSRSRAAEAEREAARDEAGTGADPEEAALLERLYAAIRALPPIDRSLILLSLEGIAYADIAALHGLTIGNVGARLSRARTRIAALVKEAEDGL</sequence>
<dbReference type="OrthoDB" id="9803470at2"/>
<evidence type="ECO:0000256" key="3">
    <source>
        <dbReference type="ARBA" id="ARBA00023082"/>
    </source>
</evidence>
<protein>
    <submittedName>
        <fullName evidence="7">RNA polymerase sigma factor</fullName>
    </submittedName>
</protein>
<dbReference type="NCBIfam" id="TIGR02937">
    <property type="entry name" value="sigma70-ECF"/>
    <property type="match status" value="1"/>
</dbReference>